<dbReference type="AlphaFoldDB" id="A0A9X2CCD9"/>
<evidence type="ECO:0000256" key="3">
    <source>
        <dbReference type="ARBA" id="ARBA00022475"/>
    </source>
</evidence>
<dbReference type="Proteomes" id="UP001139408">
    <property type="component" value="Unassembled WGS sequence"/>
</dbReference>
<evidence type="ECO:0000256" key="5">
    <source>
        <dbReference type="ARBA" id="ARBA00022989"/>
    </source>
</evidence>
<evidence type="ECO:0000313" key="9">
    <source>
        <dbReference type="EMBL" id="MCL1104022.1"/>
    </source>
</evidence>
<comment type="caution">
    <text evidence="9">The sequence shown here is derived from an EMBL/GenBank/DDBJ whole genome shotgun (WGS) entry which is preliminary data.</text>
</comment>
<keyword evidence="5 8" id="KW-1133">Transmembrane helix</keyword>
<evidence type="ECO:0000256" key="7">
    <source>
        <dbReference type="RuleBase" id="RU003879"/>
    </source>
</evidence>
<evidence type="ECO:0000256" key="2">
    <source>
        <dbReference type="ARBA" id="ARBA00005811"/>
    </source>
</evidence>
<dbReference type="InterPro" id="IPR003400">
    <property type="entry name" value="ExbD"/>
</dbReference>
<organism evidence="9 10">
    <name type="scientific">Shewanella algicola</name>
    <dbReference type="NCBI Taxonomy" id="640633"/>
    <lineage>
        <taxon>Bacteria</taxon>
        <taxon>Pseudomonadati</taxon>
        <taxon>Pseudomonadota</taxon>
        <taxon>Gammaproteobacteria</taxon>
        <taxon>Alteromonadales</taxon>
        <taxon>Shewanellaceae</taxon>
        <taxon>Shewanella</taxon>
    </lineage>
</organism>
<keyword evidence="4 7" id="KW-0812">Transmembrane</keyword>
<name>A0A9X2CCD9_9GAMM</name>
<protein>
    <submittedName>
        <fullName evidence="9">Biopolymer transporter ExbD</fullName>
    </submittedName>
</protein>
<evidence type="ECO:0000256" key="8">
    <source>
        <dbReference type="SAM" id="Phobius"/>
    </source>
</evidence>
<gene>
    <name evidence="9" type="ORF">L2749_01915</name>
</gene>
<evidence type="ECO:0000256" key="1">
    <source>
        <dbReference type="ARBA" id="ARBA00004162"/>
    </source>
</evidence>
<evidence type="ECO:0000256" key="4">
    <source>
        <dbReference type="ARBA" id="ARBA00022692"/>
    </source>
</evidence>
<keyword evidence="3" id="KW-1003">Cell membrane</keyword>
<proteinExistence type="inferred from homology"/>
<evidence type="ECO:0000256" key="6">
    <source>
        <dbReference type="ARBA" id="ARBA00023136"/>
    </source>
</evidence>
<feature type="transmembrane region" description="Helical" evidence="8">
    <location>
        <begin position="21"/>
        <end position="42"/>
    </location>
</feature>
<dbReference type="GO" id="GO:0005886">
    <property type="term" value="C:plasma membrane"/>
    <property type="evidence" value="ECO:0007669"/>
    <property type="project" value="UniProtKB-SubCell"/>
</dbReference>
<dbReference type="GO" id="GO:0015031">
    <property type="term" value="P:protein transport"/>
    <property type="evidence" value="ECO:0007669"/>
    <property type="project" value="UniProtKB-KW"/>
</dbReference>
<comment type="similarity">
    <text evidence="2 7">Belongs to the ExbD/TolR family.</text>
</comment>
<sequence length="177" mass="19686">MMKQSARSRRLVKHHKRLKAGSKLNLVALMDIFTILVFFLIVNQSEVRVLQNIEKLSLPVSVAETLPVENLVITVIADTVLVQDRAIWQKSEDGQELTEQENPEFISTLTTELTYQASKRTELSETEQQNGRAVTIIGDAATPYVVLKQIMAACAATGYRDISLAVEQQAKQADGES</sequence>
<reference evidence="9" key="1">
    <citation type="submission" date="2022-01" db="EMBL/GenBank/DDBJ databases">
        <title>Whole genome-based taxonomy of the Shewanellaceae.</title>
        <authorList>
            <person name="Martin-Rodriguez A.J."/>
        </authorList>
    </citation>
    <scope>NUCLEOTIDE SEQUENCE</scope>
    <source>
        <strain evidence="9">DSM 23803</strain>
    </source>
</reference>
<keyword evidence="10" id="KW-1185">Reference proteome</keyword>
<dbReference type="EMBL" id="JAKILJ010000002">
    <property type="protein sequence ID" value="MCL1104022.1"/>
    <property type="molecule type" value="Genomic_DNA"/>
</dbReference>
<accession>A0A9X2CCD9</accession>
<dbReference type="RefSeq" id="WP_188923587.1">
    <property type="nucleotide sequence ID" value="NZ_BMQI01000002.1"/>
</dbReference>
<keyword evidence="7" id="KW-0813">Transport</keyword>
<comment type="subcellular location">
    <subcellularLocation>
        <location evidence="1">Cell membrane</location>
        <topology evidence="1">Single-pass membrane protein</topology>
    </subcellularLocation>
    <subcellularLocation>
        <location evidence="7">Cell membrane</location>
        <topology evidence="7">Single-pass type II membrane protein</topology>
    </subcellularLocation>
</comment>
<dbReference type="Pfam" id="PF02472">
    <property type="entry name" value="ExbD"/>
    <property type="match status" value="1"/>
</dbReference>
<keyword evidence="6 8" id="KW-0472">Membrane</keyword>
<evidence type="ECO:0000313" key="10">
    <source>
        <dbReference type="Proteomes" id="UP001139408"/>
    </source>
</evidence>
<dbReference type="GO" id="GO:0022857">
    <property type="term" value="F:transmembrane transporter activity"/>
    <property type="evidence" value="ECO:0007669"/>
    <property type="project" value="InterPro"/>
</dbReference>
<keyword evidence="7" id="KW-0653">Protein transport</keyword>